<dbReference type="AlphaFoldDB" id="A0A645B443"/>
<comment type="caution">
    <text evidence="1">The sequence shown here is derived from an EMBL/GenBank/DDBJ whole genome shotgun (WGS) entry which is preliminary data.</text>
</comment>
<proteinExistence type="predicted"/>
<reference evidence="1" key="1">
    <citation type="submission" date="2019-08" db="EMBL/GenBank/DDBJ databases">
        <authorList>
            <person name="Kucharzyk K."/>
            <person name="Murdoch R.W."/>
            <person name="Higgins S."/>
            <person name="Loffler F."/>
        </authorList>
    </citation>
    <scope>NUCLEOTIDE SEQUENCE</scope>
</reference>
<gene>
    <name evidence="1" type="ORF">SDC9_107025</name>
</gene>
<name>A0A645B443_9ZZZZ</name>
<accession>A0A645B443</accession>
<organism evidence="1">
    <name type="scientific">bioreactor metagenome</name>
    <dbReference type="NCBI Taxonomy" id="1076179"/>
    <lineage>
        <taxon>unclassified sequences</taxon>
        <taxon>metagenomes</taxon>
        <taxon>ecological metagenomes</taxon>
    </lineage>
</organism>
<protein>
    <submittedName>
        <fullName evidence="1">Uncharacterized protein</fullName>
    </submittedName>
</protein>
<evidence type="ECO:0000313" key="1">
    <source>
        <dbReference type="EMBL" id="MPM60177.1"/>
    </source>
</evidence>
<sequence length="104" mass="11471">MKSRAQGGVITARTMRDTLPQTEIGVMIGDHPKMVIIRIDHPITRTDHRIIKTGHPIIRIGSLIIQIGHPITRIGRTIRKDPPTTLITTGIPVRTITVGMAKEA</sequence>
<dbReference type="EMBL" id="VSSQ01017667">
    <property type="protein sequence ID" value="MPM60177.1"/>
    <property type="molecule type" value="Genomic_DNA"/>
</dbReference>